<gene>
    <name evidence="5" type="ORF">AUCHE_01_01890</name>
</gene>
<dbReference type="OrthoDB" id="1466228at2"/>
<dbReference type="AlphaFoldDB" id="K6W498"/>
<evidence type="ECO:0000256" key="1">
    <source>
        <dbReference type="ARBA" id="ARBA00008645"/>
    </source>
</evidence>
<dbReference type="Pfam" id="PF12740">
    <property type="entry name" value="PETase"/>
    <property type="match status" value="1"/>
</dbReference>
<dbReference type="PANTHER" id="PTHR22946">
    <property type="entry name" value="DIENELACTONE HYDROLASE DOMAIN-CONTAINING PROTEIN-RELATED"/>
    <property type="match status" value="1"/>
</dbReference>
<dbReference type="GO" id="GO:0052689">
    <property type="term" value="F:carboxylic ester hydrolase activity"/>
    <property type="evidence" value="ECO:0007669"/>
    <property type="project" value="UniProtKB-ARBA"/>
</dbReference>
<dbReference type="Proteomes" id="UP000008495">
    <property type="component" value="Unassembled WGS sequence"/>
</dbReference>
<evidence type="ECO:0000256" key="3">
    <source>
        <dbReference type="SAM" id="SignalP"/>
    </source>
</evidence>
<dbReference type="InterPro" id="IPR041127">
    <property type="entry name" value="PET_hydrolase/cutinase-like"/>
</dbReference>
<dbReference type="Gene3D" id="3.40.50.1820">
    <property type="entry name" value="alpha/beta hydrolase"/>
    <property type="match status" value="1"/>
</dbReference>
<comment type="similarity">
    <text evidence="1">Belongs to the AB hydrolase superfamily.</text>
</comment>
<protein>
    <recommendedName>
        <fullName evidence="4">PET hydrolase/cutinase-like domain-containing protein</fullName>
    </recommendedName>
</protein>
<dbReference type="RefSeq" id="WP_006501378.1">
    <property type="nucleotide sequence ID" value="NZ_BAGZ01000001.1"/>
</dbReference>
<dbReference type="EMBL" id="BAGZ01000001">
    <property type="protein sequence ID" value="GAB76627.1"/>
    <property type="molecule type" value="Genomic_DNA"/>
</dbReference>
<name>K6W498_9MICO</name>
<keyword evidence="3" id="KW-0732">Signal</keyword>
<accession>K6W498</accession>
<evidence type="ECO:0000313" key="5">
    <source>
        <dbReference type="EMBL" id="GAB76627.1"/>
    </source>
</evidence>
<feature type="chain" id="PRO_5003899341" description="PET hydrolase/cutinase-like domain-containing protein" evidence="3">
    <location>
        <begin position="32"/>
        <end position="345"/>
    </location>
</feature>
<dbReference type="PANTHER" id="PTHR22946:SF9">
    <property type="entry name" value="POLYKETIDE TRANSFERASE AF380"/>
    <property type="match status" value="1"/>
</dbReference>
<keyword evidence="2" id="KW-0378">Hydrolase</keyword>
<dbReference type="InterPro" id="IPR029058">
    <property type="entry name" value="AB_hydrolase_fold"/>
</dbReference>
<feature type="domain" description="PET hydrolase/cutinase-like" evidence="4">
    <location>
        <begin position="98"/>
        <end position="344"/>
    </location>
</feature>
<dbReference type="eggNOG" id="COG1073">
    <property type="taxonomic scope" value="Bacteria"/>
</dbReference>
<keyword evidence="6" id="KW-1185">Reference proteome</keyword>
<dbReference type="STRING" id="100225.SAMN05421595_1760"/>
<evidence type="ECO:0000313" key="6">
    <source>
        <dbReference type="Proteomes" id="UP000008495"/>
    </source>
</evidence>
<proteinExistence type="inferred from homology"/>
<comment type="caution">
    <text evidence="5">The sequence shown here is derived from an EMBL/GenBank/DDBJ whole genome shotgun (WGS) entry which is preliminary data.</text>
</comment>
<sequence length="345" mass="36819">MTHRTTSPWTRRLLAATIGLVMAASTVPAHAAHVGAPVPADAPVNAAGAADHSTLRSTLTEIRRERPELDVDVRTTGMVAVPATTALPNKPVAAVSSTRAALRANGPSAIKTHYVPSKQTPNGMGEALLAYPADKVPVPRPTVLMIAGWGSEFKTLQWLGQRLATHGYVAVMIHPPFKLDWPPRRATALKVAAEWMSTSSPIAPRIDPQRVALYGYSMGGGAVLRASTMIPGLKAVVSAYPWDTKVNFPENRVPTVIMASQDDPTAPPRKFADFMFASMGKAKRAYVEVPVGGHHAPSSTNPHVSETTLIWLGRHLLGDKRYSSLLCPGPGKAEGYSTYAATCPM</sequence>
<dbReference type="SUPFAM" id="SSF53474">
    <property type="entry name" value="alpha/beta-Hydrolases"/>
    <property type="match status" value="1"/>
</dbReference>
<dbReference type="InterPro" id="IPR050261">
    <property type="entry name" value="FrsA_esterase"/>
</dbReference>
<evidence type="ECO:0000256" key="2">
    <source>
        <dbReference type="ARBA" id="ARBA00022801"/>
    </source>
</evidence>
<evidence type="ECO:0000259" key="4">
    <source>
        <dbReference type="Pfam" id="PF12740"/>
    </source>
</evidence>
<reference evidence="5 6" key="1">
    <citation type="submission" date="2012-08" db="EMBL/GenBank/DDBJ databases">
        <title>Whole genome shotgun sequence of Austwickia chelonae NBRC 105200.</title>
        <authorList>
            <person name="Yoshida I."/>
            <person name="Hosoyama A."/>
            <person name="Tsuchikane K."/>
            <person name="Katsumata H."/>
            <person name="Ando Y."/>
            <person name="Ohji S."/>
            <person name="Hamada M."/>
            <person name="Tamura T."/>
            <person name="Yamazoe A."/>
            <person name="Yamazaki S."/>
            <person name="Fujita N."/>
        </authorList>
    </citation>
    <scope>NUCLEOTIDE SEQUENCE [LARGE SCALE GENOMIC DNA]</scope>
    <source>
        <strain evidence="5 6">NBRC 105200</strain>
    </source>
</reference>
<feature type="signal peptide" evidence="3">
    <location>
        <begin position="1"/>
        <end position="31"/>
    </location>
</feature>
<organism evidence="5 6">
    <name type="scientific">Austwickia chelonae NBRC 105200</name>
    <dbReference type="NCBI Taxonomy" id="1184607"/>
    <lineage>
        <taxon>Bacteria</taxon>
        <taxon>Bacillati</taxon>
        <taxon>Actinomycetota</taxon>
        <taxon>Actinomycetes</taxon>
        <taxon>Micrococcales</taxon>
        <taxon>Dermatophilaceae</taxon>
        <taxon>Austwickia</taxon>
    </lineage>
</organism>